<gene>
    <name evidence="1" type="ORF">BV22DRAFT_682590</name>
</gene>
<organism evidence="1 2">
    <name type="scientific">Leucogyrophana mollusca</name>
    <dbReference type="NCBI Taxonomy" id="85980"/>
    <lineage>
        <taxon>Eukaryota</taxon>
        <taxon>Fungi</taxon>
        <taxon>Dikarya</taxon>
        <taxon>Basidiomycota</taxon>
        <taxon>Agaricomycotina</taxon>
        <taxon>Agaricomycetes</taxon>
        <taxon>Agaricomycetidae</taxon>
        <taxon>Boletales</taxon>
        <taxon>Boletales incertae sedis</taxon>
        <taxon>Leucogyrophana</taxon>
    </lineage>
</organism>
<sequence>MASIDRNLTSNSVSALSFLTWEFCITFGDEVRFVWSKPYKSPLKWLFLLTRYVGLGSLIGNRFLGIRSRNPSFSCKSFLALQVSMCQILVTLVEIILMLRLYALYNRDYRISAFLIFLAVAGTVVAIVGLVLSVPETQFDYMCSITHVGSSSTSFIFTFVIIECSVLLLTIVKCISSRRSINQTSPIIKLMLRDGTLAFLAMTATLIISSILLIAAHGSLASTLYPWVIATYSCAGCRIIINMHHLVLDDQDCPSSNRAAPVITSHILIEPPSPEADPSTP</sequence>
<evidence type="ECO:0000313" key="1">
    <source>
        <dbReference type="EMBL" id="KAH7922068.1"/>
    </source>
</evidence>
<keyword evidence="2" id="KW-1185">Reference proteome</keyword>
<protein>
    <submittedName>
        <fullName evidence="1">Uncharacterized protein</fullName>
    </submittedName>
</protein>
<accession>A0ACB8BA19</accession>
<reference evidence="1" key="1">
    <citation type="journal article" date="2021" name="New Phytol.">
        <title>Evolutionary innovations through gain and loss of genes in the ectomycorrhizal Boletales.</title>
        <authorList>
            <person name="Wu G."/>
            <person name="Miyauchi S."/>
            <person name="Morin E."/>
            <person name="Kuo A."/>
            <person name="Drula E."/>
            <person name="Varga T."/>
            <person name="Kohler A."/>
            <person name="Feng B."/>
            <person name="Cao Y."/>
            <person name="Lipzen A."/>
            <person name="Daum C."/>
            <person name="Hundley H."/>
            <person name="Pangilinan J."/>
            <person name="Johnson J."/>
            <person name="Barry K."/>
            <person name="LaButti K."/>
            <person name="Ng V."/>
            <person name="Ahrendt S."/>
            <person name="Min B."/>
            <person name="Choi I.G."/>
            <person name="Park H."/>
            <person name="Plett J.M."/>
            <person name="Magnuson J."/>
            <person name="Spatafora J.W."/>
            <person name="Nagy L.G."/>
            <person name="Henrissat B."/>
            <person name="Grigoriev I.V."/>
            <person name="Yang Z.L."/>
            <person name="Xu J."/>
            <person name="Martin F.M."/>
        </authorList>
    </citation>
    <scope>NUCLEOTIDE SEQUENCE</scope>
    <source>
        <strain evidence="1">KUC20120723A-06</strain>
    </source>
</reference>
<dbReference type="Proteomes" id="UP000790709">
    <property type="component" value="Unassembled WGS sequence"/>
</dbReference>
<dbReference type="EMBL" id="MU266499">
    <property type="protein sequence ID" value="KAH7922068.1"/>
    <property type="molecule type" value="Genomic_DNA"/>
</dbReference>
<evidence type="ECO:0000313" key="2">
    <source>
        <dbReference type="Proteomes" id="UP000790709"/>
    </source>
</evidence>
<proteinExistence type="predicted"/>
<comment type="caution">
    <text evidence="1">The sequence shown here is derived from an EMBL/GenBank/DDBJ whole genome shotgun (WGS) entry which is preliminary data.</text>
</comment>
<name>A0ACB8BA19_9AGAM</name>